<dbReference type="SMART" id="SM00382">
    <property type="entry name" value="AAA"/>
    <property type="match status" value="1"/>
</dbReference>
<dbReference type="Proteomes" id="UP000295023">
    <property type="component" value="Unassembled WGS sequence"/>
</dbReference>
<feature type="domain" description="Sigma-54 factor interaction" evidence="8">
    <location>
        <begin position="331"/>
        <end position="557"/>
    </location>
</feature>
<dbReference type="Gene3D" id="1.10.8.60">
    <property type="match status" value="1"/>
</dbReference>
<evidence type="ECO:0000256" key="7">
    <source>
        <dbReference type="ARBA" id="ARBA00023163"/>
    </source>
</evidence>
<dbReference type="Gene3D" id="3.40.50.300">
    <property type="entry name" value="P-loop containing nucleotide triphosphate hydrolases"/>
    <property type="match status" value="1"/>
</dbReference>
<keyword evidence="1" id="KW-0547">Nucleotide-binding</keyword>
<dbReference type="PROSITE" id="PS00675">
    <property type="entry name" value="SIGMA54_INTERACT_1"/>
    <property type="match status" value="1"/>
</dbReference>
<dbReference type="PANTHER" id="PTHR32071">
    <property type="entry name" value="TRANSCRIPTIONAL REGULATORY PROTEIN"/>
    <property type="match status" value="1"/>
</dbReference>
<evidence type="ECO:0000313" key="9">
    <source>
        <dbReference type="EMBL" id="TCZ60896.1"/>
    </source>
</evidence>
<evidence type="ECO:0000256" key="1">
    <source>
        <dbReference type="ARBA" id="ARBA00022741"/>
    </source>
</evidence>
<protein>
    <submittedName>
        <fullName evidence="9">Sigma-54-dependent Fis family transcriptional regulator</fullName>
    </submittedName>
</protein>
<comment type="caution">
    <text evidence="9">The sequence shown here is derived from an EMBL/GenBank/DDBJ whole genome shotgun (WGS) entry which is preliminary data.</text>
</comment>
<dbReference type="InterPro" id="IPR003018">
    <property type="entry name" value="GAF"/>
</dbReference>
<dbReference type="GO" id="GO:0006355">
    <property type="term" value="P:regulation of DNA-templated transcription"/>
    <property type="evidence" value="ECO:0007669"/>
    <property type="project" value="InterPro"/>
</dbReference>
<dbReference type="PROSITE" id="PS50045">
    <property type="entry name" value="SIGMA54_INTERACT_4"/>
    <property type="match status" value="1"/>
</dbReference>
<keyword evidence="4" id="KW-0805">Transcription regulation</keyword>
<dbReference type="InterPro" id="IPR025944">
    <property type="entry name" value="Sigma_54_int_dom_CS"/>
</dbReference>
<proteinExistence type="predicted"/>
<reference evidence="9 10" key="1">
    <citation type="submission" date="2019-03" db="EMBL/GenBank/DDBJ databases">
        <title>Paracraurococcus aquatilis NE82 genome sequence.</title>
        <authorList>
            <person name="Zhao Y."/>
            <person name="Du Z."/>
        </authorList>
    </citation>
    <scope>NUCLEOTIDE SEQUENCE [LARGE SCALE GENOMIC DNA]</scope>
    <source>
        <strain evidence="9 10">NE82</strain>
    </source>
</reference>
<dbReference type="GO" id="GO:0000160">
    <property type="term" value="P:phosphorelay signal transduction system"/>
    <property type="evidence" value="ECO:0007669"/>
    <property type="project" value="UniProtKB-KW"/>
</dbReference>
<dbReference type="InterPro" id="IPR009057">
    <property type="entry name" value="Homeodomain-like_sf"/>
</dbReference>
<dbReference type="InterPro" id="IPR027417">
    <property type="entry name" value="P-loop_NTPase"/>
</dbReference>
<dbReference type="EMBL" id="SKBM01000012">
    <property type="protein sequence ID" value="TCZ60896.1"/>
    <property type="molecule type" value="Genomic_DNA"/>
</dbReference>
<keyword evidence="7" id="KW-0804">Transcription</keyword>
<dbReference type="PANTHER" id="PTHR32071:SF77">
    <property type="entry name" value="TRANSCRIPTIONAL REGULATORY PROTEIN"/>
    <property type="match status" value="1"/>
</dbReference>
<keyword evidence="3" id="KW-0902">Two-component regulatory system</keyword>
<dbReference type="FunFam" id="3.40.50.300:FF:000006">
    <property type="entry name" value="DNA-binding transcriptional regulator NtrC"/>
    <property type="match status" value="1"/>
</dbReference>
<name>A0A4R4DKF7_9PROT</name>
<dbReference type="OrthoDB" id="9770562at2"/>
<evidence type="ECO:0000313" key="10">
    <source>
        <dbReference type="Proteomes" id="UP000295023"/>
    </source>
</evidence>
<evidence type="ECO:0000259" key="8">
    <source>
        <dbReference type="PROSITE" id="PS50045"/>
    </source>
</evidence>
<keyword evidence="10" id="KW-1185">Reference proteome</keyword>
<keyword evidence="2" id="KW-0067">ATP-binding</keyword>
<dbReference type="AlphaFoldDB" id="A0A4R4DKF7"/>
<evidence type="ECO:0000256" key="6">
    <source>
        <dbReference type="ARBA" id="ARBA00023159"/>
    </source>
</evidence>
<dbReference type="SUPFAM" id="SSF52540">
    <property type="entry name" value="P-loop containing nucleoside triphosphate hydrolases"/>
    <property type="match status" value="1"/>
</dbReference>
<gene>
    <name evidence="9" type="ORF">EXY23_14080</name>
</gene>
<sequence length="622" mass="65212">MEPIELRELGSTDYARRVERAWERLLGAQPAGREGVRSLVLQSWRRCRALGVDPARRAAPLPAPRRDLAALQARDGRLAAALRDALPPVMPYLAETGSALILADATGALTAVLGGEPVAERLAENAAVPGAGWHEHQAGTNAIGTALALGRGVVIHGPEHFCLAGKAWSCAAQPLRDPAEGVILGVVDITGPAGAAALRAAPLVALLARQVEAELARREAEDRARLLDAFCAQRPDGDGLLLFDRRGWVLRLSGGAATAMGGLAPGRPVPGLDPARIARWELGGLDPALGNRAVPVREGGAVLGGILRLPAPRPAAPPPGAPPLAAPLHALAEASPSLLPLLRRAQALAERRLPILLQGETGTGKDALAAALHAATAGPGAPFVALNCAALPRELAGAELFGHAEGAFTGAPRGGRAGRFEEAQRGTILLDEIGDMPIELQPYLLRLLDERAVVRLGESRRRPLELRVIAATNRPLAEAVAAGRFRADLFHRLGGAVLELPPLRRRREDIPSLVRHLLAGLEGPAPEPEPALLALLAAQDWPGNIRELRHTLERLAAGLAPEEALHAAAAAPVPPRTLREVEREMILAALAAEGGSAGRAARALGLSRATLYRRLESYRAAG</sequence>
<dbReference type="Gene3D" id="3.30.450.40">
    <property type="match status" value="1"/>
</dbReference>
<dbReference type="SUPFAM" id="SSF46689">
    <property type="entry name" value="Homeodomain-like"/>
    <property type="match status" value="1"/>
</dbReference>
<dbReference type="Pfam" id="PF01590">
    <property type="entry name" value="GAF"/>
    <property type="match status" value="1"/>
</dbReference>
<dbReference type="InterPro" id="IPR029016">
    <property type="entry name" value="GAF-like_dom_sf"/>
</dbReference>
<dbReference type="Pfam" id="PF25601">
    <property type="entry name" value="AAA_lid_14"/>
    <property type="match status" value="1"/>
</dbReference>
<dbReference type="Gene3D" id="1.10.10.60">
    <property type="entry name" value="Homeodomain-like"/>
    <property type="match status" value="1"/>
</dbReference>
<dbReference type="CDD" id="cd00009">
    <property type="entry name" value="AAA"/>
    <property type="match status" value="1"/>
</dbReference>
<dbReference type="InterPro" id="IPR002197">
    <property type="entry name" value="HTH_Fis"/>
</dbReference>
<accession>A0A4R4DKF7</accession>
<dbReference type="InterPro" id="IPR002078">
    <property type="entry name" value="Sigma_54_int"/>
</dbReference>
<evidence type="ECO:0000256" key="3">
    <source>
        <dbReference type="ARBA" id="ARBA00023012"/>
    </source>
</evidence>
<evidence type="ECO:0000256" key="5">
    <source>
        <dbReference type="ARBA" id="ARBA00023125"/>
    </source>
</evidence>
<dbReference type="InterPro" id="IPR003593">
    <property type="entry name" value="AAA+_ATPase"/>
</dbReference>
<dbReference type="GO" id="GO:0005524">
    <property type="term" value="F:ATP binding"/>
    <property type="evidence" value="ECO:0007669"/>
    <property type="project" value="UniProtKB-KW"/>
</dbReference>
<evidence type="ECO:0000256" key="2">
    <source>
        <dbReference type="ARBA" id="ARBA00022840"/>
    </source>
</evidence>
<organism evidence="9 10">
    <name type="scientific">Roseicella aquatilis</name>
    <dbReference type="NCBI Taxonomy" id="2527868"/>
    <lineage>
        <taxon>Bacteria</taxon>
        <taxon>Pseudomonadati</taxon>
        <taxon>Pseudomonadota</taxon>
        <taxon>Alphaproteobacteria</taxon>
        <taxon>Acetobacterales</taxon>
        <taxon>Roseomonadaceae</taxon>
        <taxon>Roseicella</taxon>
    </lineage>
</organism>
<dbReference type="PRINTS" id="PR01590">
    <property type="entry name" value="HTHFIS"/>
</dbReference>
<dbReference type="Pfam" id="PF00158">
    <property type="entry name" value="Sigma54_activat"/>
    <property type="match status" value="1"/>
</dbReference>
<keyword evidence="6" id="KW-0010">Activator</keyword>
<dbReference type="RefSeq" id="WP_132290257.1">
    <property type="nucleotide sequence ID" value="NZ_SKBM01000012.1"/>
</dbReference>
<keyword evidence="5" id="KW-0238">DNA-binding</keyword>
<dbReference type="Pfam" id="PF02954">
    <property type="entry name" value="HTH_8"/>
    <property type="match status" value="1"/>
</dbReference>
<evidence type="ECO:0000256" key="4">
    <source>
        <dbReference type="ARBA" id="ARBA00023015"/>
    </source>
</evidence>
<dbReference type="InterPro" id="IPR025662">
    <property type="entry name" value="Sigma_54_int_dom_ATP-bd_1"/>
</dbReference>
<dbReference type="GO" id="GO:0043565">
    <property type="term" value="F:sequence-specific DNA binding"/>
    <property type="evidence" value="ECO:0007669"/>
    <property type="project" value="InterPro"/>
</dbReference>
<dbReference type="InterPro" id="IPR058031">
    <property type="entry name" value="AAA_lid_NorR"/>
</dbReference>
<dbReference type="PROSITE" id="PS00688">
    <property type="entry name" value="SIGMA54_INTERACT_3"/>
    <property type="match status" value="1"/>
</dbReference>